<dbReference type="GO" id="GO:0016020">
    <property type="term" value="C:membrane"/>
    <property type="evidence" value="ECO:0007669"/>
    <property type="project" value="UniProtKB-SubCell"/>
</dbReference>
<dbReference type="Pfam" id="PF04932">
    <property type="entry name" value="Wzy_C"/>
    <property type="match status" value="1"/>
</dbReference>
<dbReference type="Proteomes" id="UP000293519">
    <property type="component" value="Unassembled WGS sequence"/>
</dbReference>
<feature type="transmembrane region" description="Helical" evidence="5">
    <location>
        <begin position="85"/>
        <end position="104"/>
    </location>
</feature>
<evidence type="ECO:0000256" key="1">
    <source>
        <dbReference type="ARBA" id="ARBA00004141"/>
    </source>
</evidence>
<keyword evidence="8" id="KW-1185">Reference proteome</keyword>
<dbReference type="InterPro" id="IPR051533">
    <property type="entry name" value="WaaL-like"/>
</dbReference>
<reference evidence="7 8" key="1">
    <citation type="journal article" date="2015" name="Stand. Genomic Sci.">
        <title>Genomic Encyclopedia of Bacterial and Archaeal Type Strains, Phase III: the genomes of soil and plant-associated and newly described type strains.</title>
        <authorList>
            <person name="Whitman W.B."/>
            <person name="Woyke T."/>
            <person name="Klenk H.P."/>
            <person name="Zhou Y."/>
            <person name="Lilburn T.G."/>
            <person name="Beck B.J."/>
            <person name="De Vos P."/>
            <person name="Vandamme P."/>
            <person name="Eisen J.A."/>
            <person name="Garrity G."/>
            <person name="Hugenholtz P."/>
            <person name="Kyrpides N.C."/>
        </authorList>
    </citation>
    <scope>NUCLEOTIDE SEQUENCE [LARGE SCALE GENOMIC DNA]</scope>
    <source>
        <strain evidence="7 8">CV2</strain>
    </source>
</reference>
<dbReference type="PANTHER" id="PTHR37422">
    <property type="entry name" value="TEICHURONIC ACID BIOSYNTHESIS PROTEIN TUAE"/>
    <property type="match status" value="1"/>
</dbReference>
<dbReference type="OrthoDB" id="1118146at2"/>
<comment type="subcellular location">
    <subcellularLocation>
        <location evidence="1">Membrane</location>
        <topology evidence="1">Multi-pass membrane protein</topology>
    </subcellularLocation>
</comment>
<keyword evidence="2 5" id="KW-0812">Transmembrane</keyword>
<feature type="transmembrane region" description="Helical" evidence="5">
    <location>
        <begin position="226"/>
        <end position="245"/>
    </location>
</feature>
<feature type="transmembrane region" description="Helical" evidence="5">
    <location>
        <begin position="31"/>
        <end position="49"/>
    </location>
</feature>
<evidence type="ECO:0000256" key="5">
    <source>
        <dbReference type="SAM" id="Phobius"/>
    </source>
</evidence>
<protein>
    <submittedName>
        <fullName evidence="7">O-antigen ligase</fullName>
    </submittedName>
</protein>
<feature type="domain" description="O-antigen ligase-related" evidence="6">
    <location>
        <begin position="211"/>
        <end position="352"/>
    </location>
</feature>
<evidence type="ECO:0000256" key="4">
    <source>
        <dbReference type="ARBA" id="ARBA00023136"/>
    </source>
</evidence>
<dbReference type="InterPro" id="IPR007016">
    <property type="entry name" value="O-antigen_ligase-rel_domated"/>
</dbReference>
<sequence>MGWLRERRVALAALTLFTLLAGDFFRYLLSWFGWAAIVALLLGAWVTLAIRSRVDPRRVPIALAAFLVLAVASTAWSAYPLTTLLAVVTTLATAFGGVMMAATLTLDQVIRALGVAVRWIIGLSLAFEFIVATLIRGPVLPFWVDYEPPIPRAFYWSRGELFEVFGDGRIQGIVGNANLLAAAAALGLIVFAIQLIDRRIPRVTAWFWVGASVVTLLLTQSATVTVALAGCAFTLGIVVAARRFARRERRMLYAAAVGTGVLGTVAAMALREPLLALLGRSGDLTNRVDIWAAVIELWQERPVGGWGWISYWAPWVEPYNDLAVINGVTYLQAHSAWLDVLLQLGVLGLALFTVLVVTTVLRCASWSIDPASGEVQHSPALRAFPALLVTLLIVQSFAESRLLIEGGLVLFTYLAVASMRAGLPPIAPSAPLPVRAPDGASR</sequence>
<dbReference type="RefSeq" id="WP_130484988.1">
    <property type="nucleotide sequence ID" value="NZ_SGWW01000002.1"/>
</dbReference>
<dbReference type="EMBL" id="SGWW01000002">
    <property type="protein sequence ID" value="RZS57414.1"/>
    <property type="molecule type" value="Genomic_DNA"/>
</dbReference>
<dbReference type="GO" id="GO:0016874">
    <property type="term" value="F:ligase activity"/>
    <property type="evidence" value="ECO:0007669"/>
    <property type="project" value="UniProtKB-KW"/>
</dbReference>
<keyword evidence="4 5" id="KW-0472">Membrane</keyword>
<keyword evidence="3 5" id="KW-1133">Transmembrane helix</keyword>
<feature type="transmembrane region" description="Helical" evidence="5">
    <location>
        <begin position="252"/>
        <end position="270"/>
    </location>
</feature>
<evidence type="ECO:0000256" key="2">
    <source>
        <dbReference type="ARBA" id="ARBA00022692"/>
    </source>
</evidence>
<evidence type="ECO:0000313" key="7">
    <source>
        <dbReference type="EMBL" id="RZS57414.1"/>
    </source>
</evidence>
<evidence type="ECO:0000259" key="6">
    <source>
        <dbReference type="Pfam" id="PF04932"/>
    </source>
</evidence>
<organism evidence="7 8">
    <name type="scientific">Microcella putealis</name>
    <dbReference type="NCBI Taxonomy" id="337005"/>
    <lineage>
        <taxon>Bacteria</taxon>
        <taxon>Bacillati</taxon>
        <taxon>Actinomycetota</taxon>
        <taxon>Actinomycetes</taxon>
        <taxon>Micrococcales</taxon>
        <taxon>Microbacteriaceae</taxon>
        <taxon>Microcella</taxon>
    </lineage>
</organism>
<feature type="transmembrane region" description="Helical" evidence="5">
    <location>
        <begin position="177"/>
        <end position="196"/>
    </location>
</feature>
<evidence type="ECO:0000313" key="8">
    <source>
        <dbReference type="Proteomes" id="UP000293519"/>
    </source>
</evidence>
<feature type="transmembrane region" description="Helical" evidence="5">
    <location>
        <begin position="340"/>
        <end position="361"/>
    </location>
</feature>
<accession>A0A4Q7LRQ3</accession>
<proteinExistence type="predicted"/>
<evidence type="ECO:0000256" key="3">
    <source>
        <dbReference type="ARBA" id="ARBA00022989"/>
    </source>
</evidence>
<name>A0A4Q7LRQ3_9MICO</name>
<dbReference type="PANTHER" id="PTHR37422:SF17">
    <property type="entry name" value="O-ANTIGEN LIGASE"/>
    <property type="match status" value="1"/>
</dbReference>
<keyword evidence="7" id="KW-0436">Ligase</keyword>
<dbReference type="AlphaFoldDB" id="A0A4Q7LRQ3"/>
<gene>
    <name evidence="7" type="ORF">EV141_1126</name>
</gene>
<feature type="transmembrane region" description="Helical" evidence="5">
    <location>
        <begin position="61"/>
        <end position="79"/>
    </location>
</feature>
<comment type="caution">
    <text evidence="7">The sequence shown here is derived from an EMBL/GenBank/DDBJ whole genome shotgun (WGS) entry which is preliminary data.</text>
</comment>
<feature type="transmembrane region" description="Helical" evidence="5">
    <location>
        <begin position="116"/>
        <end position="135"/>
    </location>
</feature>